<name>A0AAD6HCE1_9EURO</name>
<protein>
    <submittedName>
        <fullName evidence="1">Uncharacterized protein</fullName>
    </submittedName>
</protein>
<dbReference type="AlphaFoldDB" id="A0AAD6HCE1"/>
<evidence type="ECO:0000313" key="2">
    <source>
        <dbReference type="Proteomes" id="UP001215712"/>
    </source>
</evidence>
<evidence type="ECO:0000313" key="1">
    <source>
        <dbReference type="EMBL" id="KAJ5708825.1"/>
    </source>
</evidence>
<reference evidence="1" key="1">
    <citation type="journal article" date="2023" name="IMA Fungus">
        <title>Comparative genomic study of the Penicillium genus elucidates a diverse pangenome and 15 lateral gene transfer events.</title>
        <authorList>
            <person name="Petersen C."/>
            <person name="Sorensen T."/>
            <person name="Nielsen M.R."/>
            <person name="Sondergaard T.E."/>
            <person name="Sorensen J.L."/>
            <person name="Fitzpatrick D.A."/>
            <person name="Frisvad J.C."/>
            <person name="Nielsen K.L."/>
        </authorList>
    </citation>
    <scope>NUCLEOTIDE SEQUENCE</scope>
    <source>
        <strain evidence="1">IBT 17514</strain>
    </source>
</reference>
<comment type="caution">
    <text evidence="1">The sequence shown here is derived from an EMBL/GenBank/DDBJ whole genome shotgun (WGS) entry which is preliminary data.</text>
</comment>
<proteinExistence type="predicted"/>
<organism evidence="1 2">
    <name type="scientific">Penicillium malachiteum</name>
    <dbReference type="NCBI Taxonomy" id="1324776"/>
    <lineage>
        <taxon>Eukaryota</taxon>
        <taxon>Fungi</taxon>
        <taxon>Dikarya</taxon>
        <taxon>Ascomycota</taxon>
        <taxon>Pezizomycotina</taxon>
        <taxon>Eurotiomycetes</taxon>
        <taxon>Eurotiomycetidae</taxon>
        <taxon>Eurotiales</taxon>
        <taxon>Aspergillaceae</taxon>
        <taxon>Penicillium</taxon>
    </lineage>
</organism>
<dbReference type="Proteomes" id="UP001215712">
    <property type="component" value="Unassembled WGS sequence"/>
</dbReference>
<accession>A0AAD6HCE1</accession>
<sequence length="153" mass="17364">MQYNLSIEIFGTGEDPKHRSHWGFVIHQPPRTFGDLLHVWPIDIEKLWYDFEPRFGTELNIMQALGLCQISTLSSSQRRQAIEVISQEPAPRDGRRKCQDWIFSTLISLEVEELVPPGTSEFWKGMVGLPARDVQSAVGANWTSISSSVTMGF</sequence>
<keyword evidence="2" id="KW-1185">Reference proteome</keyword>
<reference evidence="1" key="2">
    <citation type="submission" date="2023-01" db="EMBL/GenBank/DDBJ databases">
        <authorList>
            <person name="Petersen C."/>
        </authorList>
    </citation>
    <scope>NUCLEOTIDE SEQUENCE</scope>
    <source>
        <strain evidence="1">IBT 17514</strain>
    </source>
</reference>
<dbReference type="EMBL" id="JAQJAN010000019">
    <property type="protein sequence ID" value="KAJ5708825.1"/>
    <property type="molecule type" value="Genomic_DNA"/>
</dbReference>
<gene>
    <name evidence="1" type="ORF">N7493_010159</name>
</gene>